<feature type="domain" description="Oxidoreductase FAD/NAD(P)-binding" evidence="1">
    <location>
        <begin position="109"/>
        <end position="204"/>
    </location>
</feature>
<dbReference type="PANTHER" id="PTHR42783:SF3">
    <property type="entry name" value="GLUTAMATE SYNTHASE [NADPH] SMALL CHAIN-RELATED"/>
    <property type="match status" value="1"/>
</dbReference>
<dbReference type="CDD" id="cd06219">
    <property type="entry name" value="DHOD_e_trans_like1"/>
    <property type="match status" value="1"/>
</dbReference>
<feature type="domain" description="Dihydroorotate dehydrogenase electron transfer subunit iron-sulphur cluster binding" evidence="3">
    <location>
        <begin position="220"/>
        <end position="255"/>
    </location>
</feature>
<gene>
    <name evidence="5" type="ORF">PM10SUCC1_37220</name>
</gene>
<dbReference type="AlphaFoldDB" id="A0A9W6GNA9"/>
<dbReference type="Pfam" id="PF00175">
    <property type="entry name" value="NAD_binding_1"/>
    <property type="match status" value="1"/>
</dbReference>
<dbReference type="InterPro" id="IPR039261">
    <property type="entry name" value="FNR_nucleotide-bd"/>
</dbReference>
<accession>A0A9W6GNA9</accession>
<dbReference type="InterPro" id="IPR001433">
    <property type="entry name" value="OxRdtase_FAD/NAD-bd"/>
</dbReference>
<dbReference type="NCBIfam" id="NF004862">
    <property type="entry name" value="PRK06222.1"/>
    <property type="match status" value="1"/>
</dbReference>
<dbReference type="Pfam" id="PF10418">
    <property type="entry name" value="DHODB_Fe-S_bind"/>
    <property type="match status" value="1"/>
</dbReference>
<dbReference type="Gene3D" id="2.40.30.10">
    <property type="entry name" value="Translation factors"/>
    <property type="match status" value="1"/>
</dbReference>
<reference evidence="5" key="1">
    <citation type="submission" date="2022-12" db="EMBL/GenBank/DDBJ databases">
        <title>Reference genome sequencing for broad-spectrum identification of bacterial and archaeal isolates by mass spectrometry.</title>
        <authorList>
            <person name="Sekiguchi Y."/>
            <person name="Tourlousse D.M."/>
        </authorList>
    </citation>
    <scope>NUCLEOTIDE SEQUENCE</scope>
    <source>
        <strain evidence="5">10succ1</strain>
    </source>
</reference>
<dbReference type="SUPFAM" id="SSF46548">
    <property type="entry name" value="alpha-helical ferredoxin"/>
    <property type="match status" value="1"/>
</dbReference>
<dbReference type="Gene3D" id="3.40.50.80">
    <property type="entry name" value="Nucleotide-binding domain of ferredoxin-NADP reductase (FNR) module"/>
    <property type="match status" value="1"/>
</dbReference>
<evidence type="ECO:0000259" key="2">
    <source>
        <dbReference type="Pfam" id="PF07992"/>
    </source>
</evidence>
<dbReference type="InterPro" id="IPR019480">
    <property type="entry name" value="Dihydroorotate_DH_Fe-S-bd"/>
</dbReference>
<dbReference type="Gene3D" id="3.50.50.60">
    <property type="entry name" value="FAD/NAD(P)-binding domain"/>
    <property type="match status" value="2"/>
</dbReference>
<dbReference type="PANTHER" id="PTHR42783">
    <property type="entry name" value="GLUTAMATE SYNTHASE [NADPH] SMALL CHAIN"/>
    <property type="match status" value="1"/>
</dbReference>
<dbReference type="InterPro" id="IPR028261">
    <property type="entry name" value="DPD_II"/>
</dbReference>
<name>A0A9W6GNA9_9FUSO</name>
<evidence type="ECO:0000313" key="6">
    <source>
        <dbReference type="Proteomes" id="UP001144471"/>
    </source>
</evidence>
<dbReference type="NCBIfam" id="TIGR01316">
    <property type="entry name" value="gltA"/>
    <property type="match status" value="1"/>
</dbReference>
<evidence type="ECO:0000313" key="5">
    <source>
        <dbReference type="EMBL" id="GLI58208.1"/>
    </source>
</evidence>
<dbReference type="GO" id="GO:0016491">
    <property type="term" value="F:oxidoreductase activity"/>
    <property type="evidence" value="ECO:0007669"/>
    <property type="project" value="InterPro"/>
</dbReference>
<protein>
    <submittedName>
        <fullName evidence="5">2-polyprenylphenol hydroxylase</fullName>
    </submittedName>
</protein>
<dbReference type="Gene3D" id="1.10.1060.10">
    <property type="entry name" value="Alpha-helical ferredoxin"/>
    <property type="match status" value="1"/>
</dbReference>
<dbReference type="Pfam" id="PF07992">
    <property type="entry name" value="Pyr_redox_2"/>
    <property type="match status" value="1"/>
</dbReference>
<sequence length="762" mass="83837">MFEILKKEWLTREICLMDIYAPNLAQSALPGHFLIVRTHEKGERIPLTVCDYDREKNTVTIVFQVLGESTVLMGEKEVGDTFLDVAGPLGHESELTDLAKLDRNKNYLFVAGGVGTAPVYPQVKWMKEQGIDVDVIIGTRSKDTLILEEEMRREAKNLYVCTDDGSYGIHGRVTDVIRDLVEEEGKSYDEIVAIGPLVMMKFVAQLTKEYGIKTVVSLNPLMIDGTGMCGACRVSIGEDIRFACVDGPEFDGHLVDFDEAMRRQQMYKTEEGRRTLAEIEGDTHHSHSCGCHEEEPVEEKGDRFKRVPIAALDAEIRVKNFEEVCLGYTEEEAIEEANRCLECKNAKCIEGCPVSINIPEFIGNIKRGKFDKAAEVIFEASCFPAICGRVCPQETQCEERCVMGVRGDAIAIGKLEKYVGDYALKNGVEAVKDEEKQEKVAVVGSGPAGLAAASELAKMGYKVRVYEALHEPGGVLTYGIPEFRLPKHSVVEKEIENIKRLGVEIVTNALIGRTFTVDELLEEKGYSAVFIASGAGLPNFMGIPGENSNGVFSANEFLTRVNLMKAHRDDHMTPVKVGEKTVVIGGGNVAMDAARTAARLGSKTHVVYRRSMEELPARLEEVHHAQEEGIIFDILTNPVEIIANEAGWVEAIRCVKMELGEADSSGRRRPVEIPGSEFILETSSVIMAIGTKANELIPNKTEGLEVNRWNCIVTGEDNHMTTKMGVFAGGDAVTGAATVILAMEAGKKAAVEIDTYIKTMRN</sequence>
<dbReference type="SUPFAM" id="SSF52343">
    <property type="entry name" value="Ferredoxin reductase-like, C-terminal NADP-linked domain"/>
    <property type="match status" value="1"/>
</dbReference>
<evidence type="ECO:0000259" key="4">
    <source>
        <dbReference type="Pfam" id="PF14691"/>
    </source>
</evidence>
<dbReference type="Pfam" id="PF14691">
    <property type="entry name" value="Fer4_20"/>
    <property type="match status" value="1"/>
</dbReference>
<organism evidence="5 6">
    <name type="scientific">Propionigenium maris DSM 9537</name>
    <dbReference type="NCBI Taxonomy" id="1123000"/>
    <lineage>
        <taxon>Bacteria</taxon>
        <taxon>Fusobacteriati</taxon>
        <taxon>Fusobacteriota</taxon>
        <taxon>Fusobacteriia</taxon>
        <taxon>Fusobacteriales</taxon>
        <taxon>Fusobacteriaceae</taxon>
        <taxon>Propionigenium</taxon>
    </lineage>
</organism>
<dbReference type="SUPFAM" id="SSF51971">
    <property type="entry name" value="Nucleotide-binding domain"/>
    <property type="match status" value="1"/>
</dbReference>
<dbReference type="RefSeq" id="WP_281837896.1">
    <property type="nucleotide sequence ID" value="NZ_BSDY01000039.1"/>
</dbReference>
<feature type="domain" description="Dihydroprymidine dehydrogenase" evidence="4">
    <location>
        <begin position="317"/>
        <end position="427"/>
    </location>
</feature>
<dbReference type="PRINTS" id="PR00419">
    <property type="entry name" value="ADXRDTASE"/>
</dbReference>
<dbReference type="InterPro" id="IPR023753">
    <property type="entry name" value="FAD/NAD-binding_dom"/>
</dbReference>
<dbReference type="GO" id="GO:0051536">
    <property type="term" value="F:iron-sulfur cluster binding"/>
    <property type="evidence" value="ECO:0007669"/>
    <property type="project" value="InterPro"/>
</dbReference>
<dbReference type="InterPro" id="IPR036188">
    <property type="entry name" value="FAD/NAD-bd_sf"/>
</dbReference>
<dbReference type="SUPFAM" id="SSF63380">
    <property type="entry name" value="Riboflavin synthase domain-like"/>
    <property type="match status" value="1"/>
</dbReference>
<dbReference type="InterPro" id="IPR006004">
    <property type="entry name" value="SudA-like"/>
</dbReference>
<dbReference type="InterPro" id="IPR017938">
    <property type="entry name" value="Riboflavin_synthase-like_b-brl"/>
</dbReference>
<dbReference type="EMBL" id="BSDY01000039">
    <property type="protein sequence ID" value="GLI58208.1"/>
    <property type="molecule type" value="Genomic_DNA"/>
</dbReference>
<keyword evidence="6" id="KW-1185">Reference proteome</keyword>
<dbReference type="Proteomes" id="UP001144471">
    <property type="component" value="Unassembled WGS sequence"/>
</dbReference>
<evidence type="ECO:0000259" key="1">
    <source>
        <dbReference type="Pfam" id="PF00175"/>
    </source>
</evidence>
<dbReference type="InterPro" id="IPR009051">
    <property type="entry name" value="Helical_ferredxn"/>
</dbReference>
<comment type="caution">
    <text evidence="5">The sequence shown here is derived from an EMBL/GenBank/DDBJ whole genome shotgun (WGS) entry which is preliminary data.</text>
</comment>
<proteinExistence type="predicted"/>
<evidence type="ECO:0000259" key="3">
    <source>
        <dbReference type="Pfam" id="PF10418"/>
    </source>
</evidence>
<feature type="domain" description="FAD/NAD(P)-binding" evidence="2">
    <location>
        <begin position="439"/>
        <end position="746"/>
    </location>
</feature>